<feature type="domain" description="HD/PDEase" evidence="1">
    <location>
        <begin position="47"/>
        <end position="158"/>
    </location>
</feature>
<dbReference type="AlphaFoldDB" id="A0A2P8EG69"/>
<evidence type="ECO:0000259" key="1">
    <source>
        <dbReference type="SMART" id="SM00471"/>
    </source>
</evidence>
<reference evidence="2 3" key="1">
    <citation type="submission" date="2018-03" db="EMBL/GenBank/DDBJ databases">
        <title>Genomic Encyclopedia of Archaeal and Bacterial Type Strains, Phase II (KMG-II): from individual species to whole genera.</title>
        <authorList>
            <person name="Goeker M."/>
        </authorList>
    </citation>
    <scope>NUCLEOTIDE SEQUENCE [LARGE SCALE GENOMIC DNA]</scope>
    <source>
        <strain evidence="2 3">DSM 45211</strain>
    </source>
</reference>
<dbReference type="InterPro" id="IPR003607">
    <property type="entry name" value="HD/PDEase_dom"/>
</dbReference>
<dbReference type="Proteomes" id="UP000243528">
    <property type="component" value="Unassembled WGS sequence"/>
</dbReference>
<dbReference type="SMART" id="SM00471">
    <property type="entry name" value="HDc"/>
    <property type="match status" value="1"/>
</dbReference>
<dbReference type="RefSeq" id="WP_165358409.1">
    <property type="nucleotide sequence ID" value="NZ_ML142897.1"/>
</dbReference>
<dbReference type="Gene3D" id="1.10.3210.10">
    <property type="entry name" value="Hypothetical protein af1432"/>
    <property type="match status" value="1"/>
</dbReference>
<dbReference type="InterPro" id="IPR052194">
    <property type="entry name" value="MESH1"/>
</dbReference>
<dbReference type="GO" id="GO:0008893">
    <property type="term" value="F:guanosine-3',5'-bis(diphosphate) 3'-diphosphatase activity"/>
    <property type="evidence" value="ECO:0007669"/>
    <property type="project" value="TreeGrafter"/>
</dbReference>
<dbReference type="PANTHER" id="PTHR46246:SF1">
    <property type="entry name" value="GUANOSINE-3',5'-BIS(DIPHOSPHATE) 3'-PYROPHOSPHOHYDROLASE MESH1"/>
    <property type="match status" value="1"/>
</dbReference>
<organism evidence="2 3">
    <name type="scientific">Haloactinopolyspora alba</name>
    <dbReference type="NCBI Taxonomy" id="648780"/>
    <lineage>
        <taxon>Bacteria</taxon>
        <taxon>Bacillati</taxon>
        <taxon>Actinomycetota</taxon>
        <taxon>Actinomycetes</taxon>
        <taxon>Jiangellales</taxon>
        <taxon>Jiangellaceae</taxon>
        <taxon>Haloactinopolyspora</taxon>
    </lineage>
</organism>
<accession>A0A2P8EG69</accession>
<proteinExistence type="predicted"/>
<evidence type="ECO:0000313" key="3">
    <source>
        <dbReference type="Proteomes" id="UP000243528"/>
    </source>
</evidence>
<dbReference type="PANTHER" id="PTHR46246">
    <property type="entry name" value="GUANOSINE-3',5'-BIS(DIPHOSPHATE) 3'-PYROPHOSPHOHYDROLASE MESH1"/>
    <property type="match status" value="1"/>
</dbReference>
<dbReference type="SUPFAM" id="SSF109604">
    <property type="entry name" value="HD-domain/PDEase-like"/>
    <property type="match status" value="1"/>
</dbReference>
<dbReference type="Pfam" id="PF13328">
    <property type="entry name" value="HD_4"/>
    <property type="match status" value="1"/>
</dbReference>
<sequence>MRTFGDWMSWDDARDALAGRLSAEDVERLDAAYAFATDRHAGQTRPAGEPYTYHLLEVVEILSTALNVTDADLLTAALLHDVVEDTPTTRTEITQRFGPRVAELVDHVTMPPTPPGDDRAAARHRYLSRLRDLPADALRLKLADRYSNVQRLHTHPRPAKQRAYYTETCHYLAPLAVVDSRLADLFTEWQHAYQHLAQPPPSAGSGPADR</sequence>
<comment type="caution">
    <text evidence="2">The sequence shown here is derived from an EMBL/GenBank/DDBJ whole genome shotgun (WGS) entry which is preliminary data.</text>
</comment>
<gene>
    <name evidence="2" type="ORF">CLV30_101422</name>
</gene>
<dbReference type="EMBL" id="PYGE01000001">
    <property type="protein sequence ID" value="PSL08450.1"/>
    <property type="molecule type" value="Genomic_DNA"/>
</dbReference>
<evidence type="ECO:0000313" key="2">
    <source>
        <dbReference type="EMBL" id="PSL08450.1"/>
    </source>
</evidence>
<protein>
    <submittedName>
        <fullName evidence="2">HD domain-containing protein</fullName>
    </submittedName>
</protein>
<keyword evidence="3" id="KW-1185">Reference proteome</keyword>
<name>A0A2P8EG69_9ACTN</name>